<proteinExistence type="predicted"/>
<dbReference type="InterPro" id="IPR050726">
    <property type="entry name" value="mGluR"/>
</dbReference>
<dbReference type="Pfam" id="PF07562">
    <property type="entry name" value="NCD3G"/>
    <property type="match status" value="1"/>
</dbReference>
<dbReference type="Pfam" id="PF00003">
    <property type="entry name" value="7tm_3"/>
    <property type="match status" value="1"/>
</dbReference>
<keyword evidence="4 11" id="KW-1133">Transmembrane helix</keyword>
<dbReference type="PANTHER" id="PTHR24060">
    <property type="entry name" value="METABOTROPIC GLUTAMATE RECEPTOR"/>
    <property type="match status" value="1"/>
</dbReference>
<dbReference type="GO" id="GO:0005886">
    <property type="term" value="C:plasma membrane"/>
    <property type="evidence" value="ECO:0007669"/>
    <property type="project" value="UniProtKB-SubCell"/>
</dbReference>
<dbReference type="InterPro" id="IPR017978">
    <property type="entry name" value="GPCR_3_C"/>
</dbReference>
<feature type="transmembrane region" description="Helical" evidence="11">
    <location>
        <begin position="594"/>
        <end position="620"/>
    </location>
</feature>
<feature type="transmembrane region" description="Helical" evidence="11">
    <location>
        <begin position="664"/>
        <end position="685"/>
    </location>
</feature>
<dbReference type="InterPro" id="IPR028082">
    <property type="entry name" value="Peripla_BP_I"/>
</dbReference>
<feature type="compositionally biased region" description="Polar residues" evidence="10">
    <location>
        <begin position="906"/>
        <end position="917"/>
    </location>
</feature>
<reference evidence="13" key="1">
    <citation type="submission" date="2022-03" db="EMBL/GenBank/DDBJ databases">
        <authorList>
            <person name="Martin C."/>
        </authorList>
    </citation>
    <scope>NUCLEOTIDE SEQUENCE</scope>
</reference>
<dbReference type="InterPro" id="IPR038550">
    <property type="entry name" value="GPCR_3_9-Cys_sf"/>
</dbReference>
<sequence>MHRCNKMMRDFFDIKIAVHALLFTVIVTSLEGKPSPIETIYKEEGDVNLAGMFSIHTYSETETCGDTLRDIATIQNVEAMVFAIHNINENTELLPNLTLGYVIVDDCSKDTTALGQAMRFMPKNSQSTTNKRSIFKGDSDSTEQFFDVAGVIGPQSSSSSMMVASVLNWFHIPQISYQATSDSLSDKNRYPYFLRMAPPDKFQVEAIVDLLVHFNWTFVSTVNSNNAYGRDAINTFKILSKKRNICIATSQEIRPTYTEIEYDYIVKNLLKHDRARAIVVFSDYKEATGLLEAASHLQTEGHFAWIGSEGWGAYINEFDDVSRYLDGAIVLKTYSKTVPEFNEYFKSKTLQNNLQNPWWSELSKKKFNCTVKEIYNETINCPHNSKHSLSEQFEPNPSVSTIIDSVHTFANALHALIENCHVVSENTSNLEECTRGEDLLRYIRNISFPGINGQVSFDNKGDAFGKYEILFMEYEEEQLIQYPFALWDSKSRNLTFGEGKPEERLGKKQTNTTSTYIRSRLPYSSCSEECPTGHIYLYLKDTCCWECVACSVNEITTFNQTRCETCPLFYWPNQNDKESCDEIPPTFIHLTDPLSIVLITMASVGFVSCMICLGVFIVHNDVRLIKSTSRELSYIMLLGTSVSYLLVFTFLVKPTLPSCYVNHVGFNMSFTLIYAPLITRTNRIYRIFRAGKKTKKVPLWSSPRSQVFIAMALVGIQAVSIGIATWFVPPEAQLRMRVVTEKFVELLCTLPMQGLLTSLCYNLVLISACSFYAFKTRTLPDNFNESRYIALCVYTTLLIWLAFIPTYFTTSKAYYQVMLLSLALTFNATVTLICLYLPKVFALYSNSGDTRKTIVNTSKGPCHSSYVHLGNLGVCAVTAHHQESINERSKVYSRPPSKGFEDGSVESLNSRTSSSMSKGRCQSGIELDNGGSSDGNKTSESFVPNACNSIVLNNHNNLNGMAITESVARVV</sequence>
<keyword evidence="2" id="KW-1003">Cell membrane</keyword>
<accession>A0A8S4NCG2</accession>
<dbReference type="CDD" id="cd13953">
    <property type="entry name" value="7tm_classC_mGluR-like"/>
    <property type="match status" value="1"/>
</dbReference>
<dbReference type="PRINTS" id="PR00248">
    <property type="entry name" value="GPCRMGR"/>
</dbReference>
<keyword evidence="14" id="KW-1185">Reference proteome</keyword>
<dbReference type="OrthoDB" id="425344at2759"/>
<dbReference type="InterPro" id="IPR001828">
    <property type="entry name" value="ANF_lig-bd_rcpt"/>
</dbReference>
<evidence type="ECO:0000256" key="3">
    <source>
        <dbReference type="ARBA" id="ARBA00022692"/>
    </source>
</evidence>
<dbReference type="FunFam" id="3.40.50.2300:FF:000145">
    <property type="entry name" value="Glutamate receptor, metabotropic"/>
    <property type="match status" value="1"/>
</dbReference>
<evidence type="ECO:0000256" key="4">
    <source>
        <dbReference type="ARBA" id="ARBA00022989"/>
    </source>
</evidence>
<dbReference type="Proteomes" id="UP000749559">
    <property type="component" value="Unassembled WGS sequence"/>
</dbReference>
<dbReference type="EMBL" id="CAIIXF020000003">
    <property type="protein sequence ID" value="CAH1779221.1"/>
    <property type="molecule type" value="Genomic_DNA"/>
</dbReference>
<evidence type="ECO:0000313" key="14">
    <source>
        <dbReference type="Proteomes" id="UP000749559"/>
    </source>
</evidence>
<evidence type="ECO:0000256" key="2">
    <source>
        <dbReference type="ARBA" id="ARBA00022475"/>
    </source>
</evidence>
<keyword evidence="9" id="KW-0807">Transducer</keyword>
<dbReference type="PROSITE" id="PS50259">
    <property type="entry name" value="G_PROTEIN_RECEP_F3_4"/>
    <property type="match status" value="1"/>
</dbReference>
<protein>
    <recommendedName>
        <fullName evidence="12">G-protein coupled receptors family 3 profile domain-containing protein</fullName>
    </recommendedName>
</protein>
<evidence type="ECO:0000313" key="13">
    <source>
        <dbReference type="EMBL" id="CAH1779221.1"/>
    </source>
</evidence>
<organism evidence="13 14">
    <name type="scientific">Owenia fusiformis</name>
    <name type="common">Polychaete worm</name>
    <dbReference type="NCBI Taxonomy" id="6347"/>
    <lineage>
        <taxon>Eukaryota</taxon>
        <taxon>Metazoa</taxon>
        <taxon>Spiralia</taxon>
        <taxon>Lophotrochozoa</taxon>
        <taxon>Annelida</taxon>
        <taxon>Polychaeta</taxon>
        <taxon>Sedentaria</taxon>
        <taxon>Canalipalpata</taxon>
        <taxon>Sabellida</taxon>
        <taxon>Oweniida</taxon>
        <taxon>Oweniidae</taxon>
        <taxon>Owenia</taxon>
    </lineage>
</organism>
<feature type="transmembrane region" description="Helical" evidence="11">
    <location>
        <begin position="706"/>
        <end position="728"/>
    </location>
</feature>
<keyword evidence="8" id="KW-0325">Glycoprotein</keyword>
<feature type="compositionally biased region" description="Polar residues" evidence="10">
    <location>
        <begin position="930"/>
        <end position="939"/>
    </location>
</feature>
<dbReference type="PRINTS" id="PR01176">
    <property type="entry name" value="GABABRECEPTR"/>
</dbReference>
<name>A0A8S4NCG2_OWEFU</name>
<evidence type="ECO:0000256" key="6">
    <source>
        <dbReference type="ARBA" id="ARBA00023136"/>
    </source>
</evidence>
<feature type="transmembrane region" description="Helical" evidence="11">
    <location>
        <begin position="632"/>
        <end position="652"/>
    </location>
</feature>
<feature type="transmembrane region" description="Helical" evidence="11">
    <location>
        <begin position="786"/>
        <end position="808"/>
    </location>
</feature>
<evidence type="ECO:0000256" key="7">
    <source>
        <dbReference type="ARBA" id="ARBA00023170"/>
    </source>
</evidence>
<gene>
    <name evidence="13" type="ORF">OFUS_LOCUS6049</name>
</gene>
<evidence type="ECO:0000256" key="10">
    <source>
        <dbReference type="SAM" id="MobiDB-lite"/>
    </source>
</evidence>
<evidence type="ECO:0000259" key="12">
    <source>
        <dbReference type="PROSITE" id="PS50259"/>
    </source>
</evidence>
<dbReference type="InterPro" id="IPR000337">
    <property type="entry name" value="GPCR_3"/>
</dbReference>
<dbReference type="InterPro" id="IPR011500">
    <property type="entry name" value="GPCR_3_9-Cys_dom"/>
</dbReference>
<evidence type="ECO:0000256" key="9">
    <source>
        <dbReference type="ARBA" id="ARBA00023224"/>
    </source>
</evidence>
<evidence type="ECO:0000256" key="8">
    <source>
        <dbReference type="ARBA" id="ARBA00023180"/>
    </source>
</evidence>
<evidence type="ECO:0000256" key="5">
    <source>
        <dbReference type="ARBA" id="ARBA00023040"/>
    </source>
</evidence>
<dbReference type="Gene3D" id="3.40.50.2300">
    <property type="match status" value="2"/>
</dbReference>
<dbReference type="SUPFAM" id="SSF53822">
    <property type="entry name" value="Periplasmic binding protein-like I"/>
    <property type="match status" value="1"/>
</dbReference>
<keyword evidence="6 11" id="KW-0472">Membrane</keyword>
<evidence type="ECO:0000256" key="1">
    <source>
        <dbReference type="ARBA" id="ARBA00004651"/>
    </source>
</evidence>
<keyword evidence="5" id="KW-0297">G-protein coupled receptor</keyword>
<comment type="caution">
    <text evidence="13">The sequence shown here is derived from an EMBL/GenBank/DDBJ whole genome shotgun (WGS) entry which is preliminary data.</text>
</comment>
<evidence type="ECO:0000256" key="11">
    <source>
        <dbReference type="SAM" id="Phobius"/>
    </source>
</evidence>
<dbReference type="Pfam" id="PF01094">
    <property type="entry name" value="ANF_receptor"/>
    <property type="match status" value="1"/>
</dbReference>
<keyword evidence="7" id="KW-0675">Receptor</keyword>
<dbReference type="AlphaFoldDB" id="A0A8S4NCG2"/>
<dbReference type="GO" id="GO:0004930">
    <property type="term" value="F:G protein-coupled receptor activity"/>
    <property type="evidence" value="ECO:0007669"/>
    <property type="project" value="UniProtKB-KW"/>
</dbReference>
<feature type="transmembrane region" description="Helical" evidence="11">
    <location>
        <begin position="755"/>
        <end position="774"/>
    </location>
</feature>
<comment type="subcellular location">
    <subcellularLocation>
        <location evidence="1">Cell membrane</location>
        <topology evidence="1">Multi-pass membrane protein</topology>
    </subcellularLocation>
</comment>
<keyword evidence="3 11" id="KW-0812">Transmembrane</keyword>
<feature type="transmembrane region" description="Helical" evidence="11">
    <location>
        <begin position="814"/>
        <end position="837"/>
    </location>
</feature>
<feature type="domain" description="G-protein coupled receptors family 3 profile" evidence="12">
    <location>
        <begin position="594"/>
        <end position="843"/>
    </location>
</feature>
<feature type="region of interest" description="Disordered" evidence="10">
    <location>
        <begin position="886"/>
        <end position="939"/>
    </location>
</feature>
<dbReference type="Gene3D" id="2.10.50.30">
    <property type="entry name" value="GPCR, family 3, nine cysteines domain"/>
    <property type="match status" value="1"/>
</dbReference>